<organism evidence="4 6">
    <name type="scientific">Gordonia rubripertincta</name>
    <name type="common">Rhodococcus corallinus</name>
    <dbReference type="NCBI Taxonomy" id="36822"/>
    <lineage>
        <taxon>Bacteria</taxon>
        <taxon>Bacillati</taxon>
        <taxon>Actinomycetota</taxon>
        <taxon>Actinomycetes</taxon>
        <taxon>Mycobacteriales</taxon>
        <taxon>Gordoniaceae</taxon>
        <taxon>Gordonia</taxon>
    </lineage>
</organism>
<feature type="region of interest" description="Disordered" evidence="2">
    <location>
        <begin position="72"/>
        <end position="96"/>
    </location>
</feature>
<name>A0AAW4G1T2_GORRU</name>
<sequence>MGSERRHRGDGRQRARDRKADPRVRDARRTRRHDRSGRPARPVSPVSVAETGEQELIDDATADTAAEVQDVAADTAEPSAERVRRPRPSAPRNRMRSGLSARLRRFEMTPATVATLVITVVVVCVVALTLAMPLRTYFSQRSEFRQLTASNEQLRREVADYQQKVNEQNDPAYIEAQARTRLQFVKPGEIPLVMLFPADQARREAAERAEERARAPWYGNLWDTLSTPPAAQ</sequence>
<keyword evidence="3" id="KW-0812">Transmembrane</keyword>
<evidence type="ECO:0000256" key="2">
    <source>
        <dbReference type="SAM" id="MobiDB-lite"/>
    </source>
</evidence>
<gene>
    <name evidence="4" type="ORF">JTZ10_06100</name>
    <name evidence="5" type="ORF">QBL07_05660</name>
</gene>
<dbReference type="EMBL" id="JAFFGU010000002">
    <property type="protein sequence ID" value="MBM7277327.1"/>
    <property type="molecule type" value="Genomic_DNA"/>
</dbReference>
<feature type="region of interest" description="Disordered" evidence="2">
    <location>
        <begin position="1"/>
        <end position="58"/>
    </location>
</feature>
<keyword evidence="3" id="KW-0472">Membrane</keyword>
<evidence type="ECO:0000313" key="6">
    <source>
        <dbReference type="Proteomes" id="UP001195196"/>
    </source>
</evidence>
<dbReference type="AlphaFoldDB" id="A0AAW4G1T2"/>
<evidence type="ECO:0000313" key="5">
    <source>
        <dbReference type="EMBL" id="MDG6780315.1"/>
    </source>
</evidence>
<accession>A0AAW4G1T2</accession>
<protein>
    <submittedName>
        <fullName evidence="4">Septum formation initiator family protein</fullName>
    </submittedName>
</protein>
<evidence type="ECO:0000313" key="4">
    <source>
        <dbReference type="EMBL" id="MBM7277327.1"/>
    </source>
</evidence>
<dbReference type="EMBL" id="JARUXG010000002">
    <property type="protein sequence ID" value="MDG6780315.1"/>
    <property type="molecule type" value="Genomic_DNA"/>
</dbReference>
<dbReference type="InterPro" id="IPR007060">
    <property type="entry name" value="FtsL/DivIC"/>
</dbReference>
<reference evidence="5" key="2">
    <citation type="submission" date="2023-04" db="EMBL/GenBank/DDBJ databases">
        <title>Characterization and analysis of the complete genome of Gordonia rubripertincta 112, the degrader of aromatic and aliphatic compounds.</title>
        <authorList>
            <person name="Frantsuzova E."/>
            <person name="Bogun A."/>
            <person name="Delegan Y."/>
        </authorList>
    </citation>
    <scope>NUCLEOTIDE SEQUENCE</scope>
    <source>
        <strain evidence="5">112</strain>
    </source>
</reference>
<comment type="caution">
    <text evidence="4">The sequence shown here is derived from an EMBL/GenBank/DDBJ whole genome shotgun (WGS) entry which is preliminary data.</text>
</comment>
<dbReference type="RefSeq" id="WP_005195585.1">
    <property type="nucleotide sequence ID" value="NZ_CP022580.1"/>
</dbReference>
<proteinExistence type="predicted"/>
<dbReference type="Pfam" id="PF04977">
    <property type="entry name" value="DivIC"/>
    <property type="match status" value="1"/>
</dbReference>
<evidence type="ECO:0000256" key="1">
    <source>
        <dbReference type="SAM" id="Coils"/>
    </source>
</evidence>
<feature type="coiled-coil region" evidence="1">
    <location>
        <begin position="144"/>
        <end position="171"/>
    </location>
</feature>
<keyword evidence="3" id="KW-1133">Transmembrane helix</keyword>
<feature type="compositionally biased region" description="Basic and acidic residues" evidence="2">
    <location>
        <begin position="10"/>
        <end position="27"/>
    </location>
</feature>
<dbReference type="Proteomes" id="UP001195196">
    <property type="component" value="Unassembled WGS sequence"/>
</dbReference>
<evidence type="ECO:0000256" key="3">
    <source>
        <dbReference type="SAM" id="Phobius"/>
    </source>
</evidence>
<feature type="transmembrane region" description="Helical" evidence="3">
    <location>
        <begin position="111"/>
        <end position="134"/>
    </location>
</feature>
<reference evidence="4" key="1">
    <citation type="submission" date="2021-02" db="EMBL/GenBank/DDBJ databases">
        <title>Taxonomy, biology and ecology of Rhodococcus bacteria occurring in California pistachio and other woody hosts as revealed by genome sequence analyses.</title>
        <authorList>
            <person name="Riely B."/>
            <person name="Gai Y."/>
        </authorList>
    </citation>
    <scope>NUCLEOTIDE SEQUENCE</scope>
    <source>
        <strain evidence="4">BP-295</strain>
    </source>
</reference>
<keyword evidence="1" id="KW-0175">Coiled coil</keyword>